<keyword evidence="1" id="KW-0812">Transmembrane</keyword>
<dbReference type="EMBL" id="MT141532">
    <property type="protein sequence ID" value="QJA65119.1"/>
    <property type="molecule type" value="Genomic_DNA"/>
</dbReference>
<gene>
    <name evidence="2" type="ORF">MM415B00433_0027</name>
</gene>
<evidence type="ECO:0000256" key="1">
    <source>
        <dbReference type="SAM" id="Phobius"/>
    </source>
</evidence>
<proteinExistence type="predicted"/>
<evidence type="ECO:0000313" key="2">
    <source>
        <dbReference type="EMBL" id="QJA65119.1"/>
    </source>
</evidence>
<feature type="transmembrane region" description="Helical" evidence="1">
    <location>
        <begin position="153"/>
        <end position="175"/>
    </location>
</feature>
<name>A0A6M3J519_9ZZZZ</name>
<keyword evidence="1" id="KW-0472">Membrane</keyword>
<protein>
    <submittedName>
        <fullName evidence="2">Uncharacterized protein</fullName>
    </submittedName>
</protein>
<dbReference type="AlphaFoldDB" id="A0A6M3J519"/>
<accession>A0A6M3J519</accession>
<sequence length="178" mass="19693">MLNFAPVDTDMPAQISLTEAKLSEYGKRLNDLKNLKERAGIALYRCQESTGNWNGCEREQTELIQAENSYYQTREQYDQILSTLNELREALKLFETGDIQTVNGFFPDGTIPEVSNPSGVQGSMSNADGEDVVKTVQGFLSKKVTLFGKETSLIGATLTLLAIAFATAIIVDYPLKQK</sequence>
<keyword evidence="1" id="KW-1133">Transmembrane helix</keyword>
<reference evidence="2" key="1">
    <citation type="submission" date="2020-03" db="EMBL/GenBank/DDBJ databases">
        <title>The deep terrestrial virosphere.</title>
        <authorList>
            <person name="Holmfeldt K."/>
            <person name="Nilsson E."/>
            <person name="Simone D."/>
            <person name="Lopez-Fernandez M."/>
            <person name="Wu X."/>
            <person name="de Brujin I."/>
            <person name="Lundin D."/>
            <person name="Andersson A."/>
            <person name="Bertilsson S."/>
            <person name="Dopson M."/>
        </authorList>
    </citation>
    <scope>NUCLEOTIDE SEQUENCE</scope>
    <source>
        <strain evidence="2">MM415B00433</strain>
    </source>
</reference>
<organism evidence="2">
    <name type="scientific">viral metagenome</name>
    <dbReference type="NCBI Taxonomy" id="1070528"/>
    <lineage>
        <taxon>unclassified sequences</taxon>
        <taxon>metagenomes</taxon>
        <taxon>organismal metagenomes</taxon>
    </lineage>
</organism>